<accession>A0ABT1SV02</accession>
<organism evidence="1 2">
    <name type="scientific">Megasphaera massiliensis</name>
    <dbReference type="NCBI Taxonomy" id="1232428"/>
    <lineage>
        <taxon>Bacteria</taxon>
        <taxon>Bacillati</taxon>
        <taxon>Bacillota</taxon>
        <taxon>Negativicutes</taxon>
        <taxon>Veillonellales</taxon>
        <taxon>Veillonellaceae</taxon>
        <taxon>Megasphaera</taxon>
    </lineage>
</organism>
<reference evidence="1 2" key="1">
    <citation type="submission" date="2022-06" db="EMBL/GenBank/DDBJ databases">
        <title>Isolation of gut microbiota from human fecal samples.</title>
        <authorList>
            <person name="Pamer E.G."/>
            <person name="Barat B."/>
            <person name="Waligurski E."/>
            <person name="Medina S."/>
            <person name="Paddock L."/>
            <person name="Mostad J."/>
        </authorList>
    </citation>
    <scope>NUCLEOTIDE SEQUENCE [LARGE SCALE GENOMIC DNA]</scope>
    <source>
        <strain evidence="1 2">DFI.1.1</strain>
    </source>
</reference>
<evidence type="ECO:0000313" key="1">
    <source>
        <dbReference type="EMBL" id="MCQ5343710.1"/>
    </source>
</evidence>
<feature type="non-terminal residue" evidence="1">
    <location>
        <position position="1"/>
    </location>
</feature>
<protein>
    <submittedName>
        <fullName evidence="1">Uncharacterized protein</fullName>
    </submittedName>
</protein>
<name>A0ABT1SV02_9FIRM</name>
<gene>
    <name evidence="1" type="ORF">NE675_11870</name>
</gene>
<feature type="non-terminal residue" evidence="1">
    <location>
        <position position="79"/>
    </location>
</feature>
<comment type="caution">
    <text evidence="1">The sequence shown here is derived from an EMBL/GenBank/DDBJ whole genome shotgun (WGS) entry which is preliminary data.</text>
</comment>
<dbReference type="EMBL" id="JANGEW010000123">
    <property type="protein sequence ID" value="MCQ5343710.1"/>
    <property type="molecule type" value="Genomic_DNA"/>
</dbReference>
<keyword evidence="2" id="KW-1185">Reference proteome</keyword>
<proteinExistence type="predicted"/>
<dbReference type="Proteomes" id="UP001206692">
    <property type="component" value="Unassembled WGS sequence"/>
</dbReference>
<sequence>VGGIAEYGGTVLFKGPLTLISSATGLTADEGSITVGGDAVLDTADGVIAEYGGPVVFNGPLTIHSTATGLTADGSNITV</sequence>
<dbReference type="RefSeq" id="WP_256186299.1">
    <property type="nucleotide sequence ID" value="NZ_JANGEW010000123.1"/>
</dbReference>
<evidence type="ECO:0000313" key="2">
    <source>
        <dbReference type="Proteomes" id="UP001206692"/>
    </source>
</evidence>